<sequence>MLQSPIQHDPYHIRDRPMHNQDQFDSLCIELEHIWSSIVNPFHSNKSPSQNTLGTVYITGGILIALEAAGFIVPKPGKEKEWTLGNLEVFERKAREGDKHIAGLLEEL</sequence>
<evidence type="ECO:0000313" key="2">
    <source>
        <dbReference type="Proteomes" id="UP000256645"/>
    </source>
</evidence>
<comment type="caution">
    <text evidence="1">The sequence shown here is derived from an EMBL/GenBank/DDBJ whole genome shotgun (WGS) entry which is preliminary data.</text>
</comment>
<reference evidence="1 2" key="1">
    <citation type="journal article" date="2018" name="IMA Fungus">
        <title>IMA Genome-F 9: Draft genome sequence of Annulohypoxylon stygium, Aspergillus mulundensis, Berkeleyomyces basicola (syn. Thielaviopsis basicola), Ceratocystis smalleyi, two Cercospora beticola strains, Coleophoma cylindrospora, Fusarium fracticaudum, Phialophora cf. hyalina, and Morchella septimelata.</title>
        <authorList>
            <person name="Wingfield B.D."/>
            <person name="Bills G.F."/>
            <person name="Dong Y."/>
            <person name="Huang W."/>
            <person name="Nel W.J."/>
            <person name="Swalarsk-Parry B.S."/>
            <person name="Vaghefi N."/>
            <person name="Wilken P.M."/>
            <person name="An Z."/>
            <person name="de Beer Z.W."/>
            <person name="De Vos L."/>
            <person name="Chen L."/>
            <person name="Duong T.A."/>
            <person name="Gao Y."/>
            <person name="Hammerbacher A."/>
            <person name="Kikkert J.R."/>
            <person name="Li Y."/>
            <person name="Li H."/>
            <person name="Li K."/>
            <person name="Li Q."/>
            <person name="Liu X."/>
            <person name="Ma X."/>
            <person name="Naidoo K."/>
            <person name="Pethybridge S.J."/>
            <person name="Sun J."/>
            <person name="Steenkamp E.T."/>
            <person name="van der Nest M.A."/>
            <person name="van Wyk S."/>
            <person name="Wingfield M.J."/>
            <person name="Xiong C."/>
            <person name="Yue Q."/>
            <person name="Zhang X."/>
        </authorList>
    </citation>
    <scope>NUCLEOTIDE SEQUENCE [LARGE SCALE GENOMIC DNA]</scope>
    <source>
        <strain evidence="1 2">BP6252</strain>
    </source>
</reference>
<organism evidence="1 2">
    <name type="scientific">Coleophoma cylindrospora</name>
    <dbReference type="NCBI Taxonomy" id="1849047"/>
    <lineage>
        <taxon>Eukaryota</taxon>
        <taxon>Fungi</taxon>
        <taxon>Dikarya</taxon>
        <taxon>Ascomycota</taxon>
        <taxon>Pezizomycotina</taxon>
        <taxon>Leotiomycetes</taxon>
        <taxon>Helotiales</taxon>
        <taxon>Dermateaceae</taxon>
        <taxon>Coleophoma</taxon>
    </lineage>
</organism>
<gene>
    <name evidence="1" type="ORF">BP6252_13685</name>
</gene>
<dbReference type="OrthoDB" id="9981319at2759"/>
<dbReference type="AlphaFoldDB" id="A0A3D8Q714"/>
<protein>
    <submittedName>
        <fullName evidence="1">Uncharacterized protein</fullName>
    </submittedName>
</protein>
<dbReference type="EMBL" id="PDLM01000019">
    <property type="protein sequence ID" value="RDW57603.1"/>
    <property type="molecule type" value="Genomic_DNA"/>
</dbReference>
<evidence type="ECO:0000313" key="1">
    <source>
        <dbReference type="EMBL" id="RDW57603.1"/>
    </source>
</evidence>
<name>A0A3D8Q714_9HELO</name>
<accession>A0A3D8Q714</accession>
<dbReference type="Gene3D" id="3.30.429.10">
    <property type="entry name" value="Macrophage Migration Inhibitory Factor"/>
    <property type="match status" value="1"/>
</dbReference>
<dbReference type="InterPro" id="IPR014347">
    <property type="entry name" value="Tautomerase/MIF_sf"/>
</dbReference>
<dbReference type="Proteomes" id="UP000256645">
    <property type="component" value="Unassembled WGS sequence"/>
</dbReference>
<keyword evidence="2" id="KW-1185">Reference proteome</keyword>
<proteinExistence type="predicted"/>